<accession>A0A8K0C828</accession>
<protein>
    <submittedName>
        <fullName evidence="1">Uncharacterized protein</fullName>
    </submittedName>
</protein>
<dbReference type="AlphaFoldDB" id="A0A8K0C828"/>
<sequence>MYELYVKFATEKQFVPVKEIQYRYLFCTGFNIHFQKPKKDRYDVCELNKLCTEEDRLTDEDKGHYQNYILEKNAPREERQKDIEGKTSVLTFDLQNVLTCPKAEISKFFYKSKLSVYNLTAHLSITKQVYCALWSEHLIGRKGNDLASAFYKILQNVIEDHPNLEEIILWSDGCVLQNRNLIMSFAIQSFLKLHPNLRKITMEYSSSGHSCVQDVDSVHSSIERVLCCLIKLFKCVQSILKIFINYLASTLKYNNVPFSKVVLLEFTQLSYNVNYKTLFIQEEFLSANLRSYRSRVNAEHDIFLTRPSVSEETNNNLPPKQSQCITVYAKMDAKK</sequence>
<dbReference type="EMBL" id="VTPC01091286">
    <property type="protein sequence ID" value="KAF2878800.1"/>
    <property type="molecule type" value="Genomic_DNA"/>
</dbReference>
<keyword evidence="2" id="KW-1185">Reference proteome</keyword>
<comment type="caution">
    <text evidence="1">The sequence shown here is derived from an EMBL/GenBank/DDBJ whole genome shotgun (WGS) entry which is preliminary data.</text>
</comment>
<dbReference type="Proteomes" id="UP000801492">
    <property type="component" value="Unassembled WGS sequence"/>
</dbReference>
<proteinExistence type="predicted"/>
<reference evidence="1" key="1">
    <citation type="submission" date="2019-08" db="EMBL/GenBank/DDBJ databases">
        <title>The genome of the North American firefly Photinus pyralis.</title>
        <authorList>
            <consortium name="Photinus pyralis genome working group"/>
            <person name="Fallon T.R."/>
            <person name="Sander Lower S.E."/>
            <person name="Weng J.-K."/>
        </authorList>
    </citation>
    <scope>NUCLEOTIDE SEQUENCE</scope>
    <source>
        <strain evidence="1">TRF0915ILg1</strain>
        <tissue evidence="1">Whole body</tissue>
    </source>
</reference>
<organism evidence="1 2">
    <name type="scientific">Ignelater luminosus</name>
    <name type="common">Cucubano</name>
    <name type="synonym">Pyrophorus luminosus</name>
    <dbReference type="NCBI Taxonomy" id="2038154"/>
    <lineage>
        <taxon>Eukaryota</taxon>
        <taxon>Metazoa</taxon>
        <taxon>Ecdysozoa</taxon>
        <taxon>Arthropoda</taxon>
        <taxon>Hexapoda</taxon>
        <taxon>Insecta</taxon>
        <taxon>Pterygota</taxon>
        <taxon>Neoptera</taxon>
        <taxon>Endopterygota</taxon>
        <taxon>Coleoptera</taxon>
        <taxon>Polyphaga</taxon>
        <taxon>Elateriformia</taxon>
        <taxon>Elateroidea</taxon>
        <taxon>Elateridae</taxon>
        <taxon>Agrypninae</taxon>
        <taxon>Pyrophorini</taxon>
        <taxon>Ignelater</taxon>
    </lineage>
</organism>
<evidence type="ECO:0000313" key="2">
    <source>
        <dbReference type="Proteomes" id="UP000801492"/>
    </source>
</evidence>
<name>A0A8K0C828_IGNLU</name>
<gene>
    <name evidence="1" type="ORF">ILUMI_27377</name>
</gene>
<dbReference type="OrthoDB" id="6766586at2759"/>
<evidence type="ECO:0000313" key="1">
    <source>
        <dbReference type="EMBL" id="KAF2878800.1"/>
    </source>
</evidence>
<dbReference type="PANTHER" id="PTHR10773:SF19">
    <property type="match status" value="1"/>
</dbReference>
<dbReference type="PANTHER" id="PTHR10773">
    <property type="entry name" value="DNA-DIRECTED RNA POLYMERASES I, II, AND III SUBUNIT RPABC2"/>
    <property type="match status" value="1"/>
</dbReference>